<dbReference type="PROSITE" id="PS51257">
    <property type="entry name" value="PROKAR_LIPOPROTEIN"/>
    <property type="match status" value="1"/>
</dbReference>
<dbReference type="Proteomes" id="UP000676917">
    <property type="component" value="Unassembled WGS sequence"/>
</dbReference>
<proteinExistence type="predicted"/>
<evidence type="ECO:0008006" key="4">
    <source>
        <dbReference type="Google" id="ProtNLM"/>
    </source>
</evidence>
<gene>
    <name evidence="2" type="ORF">J43TS3_03440</name>
</gene>
<protein>
    <recommendedName>
        <fullName evidence="4">Lipoprotein</fullName>
    </recommendedName>
</protein>
<feature type="chain" id="PRO_5037641517" description="Lipoprotein" evidence="1">
    <location>
        <begin position="23"/>
        <end position="137"/>
    </location>
</feature>
<keyword evidence="3" id="KW-1185">Reference proteome</keyword>
<evidence type="ECO:0000313" key="2">
    <source>
        <dbReference type="EMBL" id="GIO25733.1"/>
    </source>
</evidence>
<sequence>MKKKIILLFSVLLILVGCGREAEEEQQVEQVTTYAKFQSLDIQIDKNQIIITGEADASDNKFYYSVVQAEKEIGREKEVRVDKTWGKFIIEIPIMKEMINLDEVVIVNLYTRSSEGEIINPNYVPIDLQLEMSEESE</sequence>
<keyword evidence="1" id="KW-0732">Signal</keyword>
<evidence type="ECO:0000256" key="1">
    <source>
        <dbReference type="SAM" id="SignalP"/>
    </source>
</evidence>
<comment type="caution">
    <text evidence="2">The sequence shown here is derived from an EMBL/GenBank/DDBJ whole genome shotgun (WGS) entry which is preliminary data.</text>
</comment>
<name>A0A919X6F8_9BACI</name>
<dbReference type="RefSeq" id="WP_212919257.1">
    <property type="nucleotide sequence ID" value="NZ_BORP01000001.1"/>
</dbReference>
<evidence type="ECO:0000313" key="3">
    <source>
        <dbReference type="Proteomes" id="UP000676917"/>
    </source>
</evidence>
<dbReference type="EMBL" id="BORP01000001">
    <property type="protein sequence ID" value="GIO25733.1"/>
    <property type="molecule type" value="Genomic_DNA"/>
</dbReference>
<feature type="signal peptide" evidence="1">
    <location>
        <begin position="1"/>
        <end position="22"/>
    </location>
</feature>
<reference evidence="2" key="1">
    <citation type="submission" date="2021-03" db="EMBL/GenBank/DDBJ databases">
        <title>Antimicrobial resistance genes in bacteria isolated from Japanese honey, and their potential for conferring macrolide and lincosamide resistance in the American foulbrood pathogen Paenibacillus larvae.</title>
        <authorList>
            <person name="Okamoto M."/>
            <person name="Kumagai M."/>
            <person name="Kanamori H."/>
            <person name="Takamatsu D."/>
        </authorList>
    </citation>
    <scope>NUCLEOTIDE SEQUENCE</scope>
    <source>
        <strain evidence="2">J43TS3</strain>
    </source>
</reference>
<organism evidence="2 3">
    <name type="scientific">Ornithinibacillus bavariensis</name>
    <dbReference type="NCBI Taxonomy" id="545502"/>
    <lineage>
        <taxon>Bacteria</taxon>
        <taxon>Bacillati</taxon>
        <taxon>Bacillota</taxon>
        <taxon>Bacilli</taxon>
        <taxon>Bacillales</taxon>
        <taxon>Bacillaceae</taxon>
        <taxon>Ornithinibacillus</taxon>
    </lineage>
</organism>
<accession>A0A919X6F8</accession>
<dbReference type="AlphaFoldDB" id="A0A919X6F8"/>